<proteinExistence type="predicted"/>
<feature type="compositionally biased region" description="Basic and acidic residues" evidence="1">
    <location>
        <begin position="243"/>
        <end position="262"/>
    </location>
</feature>
<feature type="region of interest" description="Disordered" evidence="1">
    <location>
        <begin position="355"/>
        <end position="398"/>
    </location>
</feature>
<name>A0AAV4DDG2_9GAST</name>
<sequence length="398" mass="43505">MSSSIVQYGKRESVSERFPPFDDSVSLRLTPTPSGNYRCPVSTPANFVHCTGKIRRTKPLHDVIRSTQPSLPTNGRGKLHRSKLTALTRASRPQRTVPRTGRGIDFYFVDPHENQREEQVTNTHWLKALCAQPVEEILGKYRRRTQVSMVRMCSTPGERSLLNAWESNTGHSRSGSTPVNTIGRGWGGKKTVKSAVAKGAGHSASSTLANSPDRRATKSEPALSRTQQTAEHVERYGLSPRASAKEEGKGSNRAKTLDDKGNRVASPDGPPKRIKGFLLDEAASDEENGREAASPPRYVSFTTQVIRQTDEKGNARTYQKMTRGPEHLPYISNSKRVISMVHNTTVYTKGPVCSSENLPGNDVQPEDAKPGSGSVCDINHSTMTESSSPGEDAKNSGP</sequence>
<organism evidence="2 3">
    <name type="scientific">Plakobranchus ocellatus</name>
    <dbReference type="NCBI Taxonomy" id="259542"/>
    <lineage>
        <taxon>Eukaryota</taxon>
        <taxon>Metazoa</taxon>
        <taxon>Spiralia</taxon>
        <taxon>Lophotrochozoa</taxon>
        <taxon>Mollusca</taxon>
        <taxon>Gastropoda</taxon>
        <taxon>Heterobranchia</taxon>
        <taxon>Euthyneura</taxon>
        <taxon>Panpulmonata</taxon>
        <taxon>Sacoglossa</taxon>
        <taxon>Placobranchoidea</taxon>
        <taxon>Plakobranchidae</taxon>
        <taxon>Plakobranchus</taxon>
    </lineage>
</organism>
<evidence type="ECO:0000313" key="3">
    <source>
        <dbReference type="Proteomes" id="UP000735302"/>
    </source>
</evidence>
<protein>
    <submittedName>
        <fullName evidence="2">Uncharacterized protein</fullName>
    </submittedName>
</protein>
<dbReference type="Proteomes" id="UP000735302">
    <property type="component" value="Unassembled WGS sequence"/>
</dbReference>
<evidence type="ECO:0000313" key="2">
    <source>
        <dbReference type="EMBL" id="GFO42164.1"/>
    </source>
</evidence>
<feature type="compositionally biased region" description="Polar residues" evidence="1">
    <location>
        <begin position="166"/>
        <end position="180"/>
    </location>
</feature>
<feature type="region of interest" description="Disordered" evidence="1">
    <location>
        <begin position="166"/>
        <end position="275"/>
    </location>
</feature>
<dbReference type="EMBL" id="BLXT01007756">
    <property type="protein sequence ID" value="GFO42164.1"/>
    <property type="molecule type" value="Genomic_DNA"/>
</dbReference>
<comment type="caution">
    <text evidence="2">The sequence shown here is derived from an EMBL/GenBank/DDBJ whole genome shotgun (WGS) entry which is preliminary data.</text>
</comment>
<evidence type="ECO:0000256" key="1">
    <source>
        <dbReference type="SAM" id="MobiDB-lite"/>
    </source>
</evidence>
<keyword evidence="3" id="KW-1185">Reference proteome</keyword>
<feature type="compositionally biased region" description="Polar residues" evidence="1">
    <location>
        <begin position="379"/>
        <end position="389"/>
    </location>
</feature>
<dbReference type="AlphaFoldDB" id="A0AAV4DDG2"/>
<accession>A0AAV4DDG2</accession>
<reference evidence="2 3" key="1">
    <citation type="journal article" date="2021" name="Elife">
        <title>Chloroplast acquisition without the gene transfer in kleptoplastic sea slugs, Plakobranchus ocellatus.</title>
        <authorList>
            <person name="Maeda T."/>
            <person name="Takahashi S."/>
            <person name="Yoshida T."/>
            <person name="Shimamura S."/>
            <person name="Takaki Y."/>
            <person name="Nagai Y."/>
            <person name="Toyoda A."/>
            <person name="Suzuki Y."/>
            <person name="Arimoto A."/>
            <person name="Ishii H."/>
            <person name="Satoh N."/>
            <person name="Nishiyama T."/>
            <person name="Hasebe M."/>
            <person name="Maruyama T."/>
            <person name="Minagawa J."/>
            <person name="Obokata J."/>
            <person name="Shigenobu S."/>
        </authorList>
    </citation>
    <scope>NUCLEOTIDE SEQUENCE [LARGE SCALE GENOMIC DNA]</scope>
</reference>
<gene>
    <name evidence="2" type="ORF">PoB_006866900</name>
</gene>